<feature type="chain" id="PRO_5002242296" evidence="1">
    <location>
        <begin position="26"/>
        <end position="129"/>
    </location>
</feature>
<organism evidence="2 3">
    <name type="scientific">Phialophora macrospora</name>
    <dbReference type="NCBI Taxonomy" id="1851006"/>
    <lineage>
        <taxon>Eukaryota</taxon>
        <taxon>Fungi</taxon>
        <taxon>Dikarya</taxon>
        <taxon>Ascomycota</taxon>
        <taxon>Pezizomycotina</taxon>
        <taxon>Eurotiomycetes</taxon>
        <taxon>Chaetothyriomycetidae</taxon>
        <taxon>Chaetothyriales</taxon>
        <taxon>Herpotrichiellaceae</taxon>
        <taxon>Phialophora</taxon>
    </lineage>
</organism>
<protein>
    <submittedName>
        <fullName evidence="2">Uncharacterized protein</fullName>
    </submittedName>
</protein>
<keyword evidence="1" id="KW-0732">Signal</keyword>
<dbReference type="AlphaFoldDB" id="A0A0D2FQQ7"/>
<reference evidence="2 3" key="1">
    <citation type="submission" date="2015-01" db="EMBL/GenBank/DDBJ databases">
        <title>The Genome Sequence of Capronia semiimmersa CBS27337.</title>
        <authorList>
            <consortium name="The Broad Institute Genomics Platform"/>
            <person name="Cuomo C."/>
            <person name="de Hoog S."/>
            <person name="Gorbushina A."/>
            <person name="Stielow B."/>
            <person name="Teixiera M."/>
            <person name="Abouelleil A."/>
            <person name="Chapman S.B."/>
            <person name="Priest M."/>
            <person name="Young S.K."/>
            <person name="Wortman J."/>
            <person name="Nusbaum C."/>
            <person name="Birren B."/>
        </authorList>
    </citation>
    <scope>NUCLEOTIDE SEQUENCE [LARGE SCALE GENOMIC DNA]</scope>
    <source>
        <strain evidence="2 3">CBS 27337</strain>
    </source>
</reference>
<evidence type="ECO:0000313" key="2">
    <source>
        <dbReference type="EMBL" id="KIW70678.1"/>
    </source>
</evidence>
<evidence type="ECO:0000313" key="3">
    <source>
        <dbReference type="Proteomes" id="UP000054266"/>
    </source>
</evidence>
<dbReference type="HOGENOM" id="CLU_1948573_0_0_1"/>
<feature type="signal peptide" evidence="1">
    <location>
        <begin position="1"/>
        <end position="25"/>
    </location>
</feature>
<keyword evidence="3" id="KW-1185">Reference proteome</keyword>
<dbReference type="EMBL" id="KN846957">
    <property type="protein sequence ID" value="KIW70678.1"/>
    <property type="molecule type" value="Genomic_DNA"/>
</dbReference>
<proteinExistence type="predicted"/>
<dbReference type="STRING" id="5601.A0A0D2FQQ7"/>
<evidence type="ECO:0000256" key="1">
    <source>
        <dbReference type="SAM" id="SignalP"/>
    </source>
</evidence>
<sequence length="129" mass="14668">MAAKSSLLGCLVVLLFLSFTHFATAAGTEQKTKWLVPRTNITGPNPNDYECESARAADYYGIGVRLGIYFSWITGWVVSWIDHRLMPCGLTRERQIRLCLEILAEPWIQTPYSSSRILWLWSDAPSQRS</sequence>
<gene>
    <name evidence="2" type="ORF">PV04_02923</name>
</gene>
<dbReference type="Proteomes" id="UP000054266">
    <property type="component" value="Unassembled WGS sequence"/>
</dbReference>
<accession>A0A0D2FQQ7</accession>
<name>A0A0D2FQQ7_9EURO</name>